<name>A0A6L5Y9I4_9BACT</name>
<dbReference type="GO" id="GO:0005524">
    <property type="term" value="F:ATP binding"/>
    <property type="evidence" value="ECO:0007669"/>
    <property type="project" value="UniProtKB-UniRule"/>
</dbReference>
<dbReference type="Gene3D" id="3.30.1360.30">
    <property type="entry name" value="GAD-like domain"/>
    <property type="match status" value="1"/>
</dbReference>
<feature type="region of interest" description="Aspartate" evidence="7">
    <location>
        <begin position="209"/>
        <end position="212"/>
    </location>
</feature>
<evidence type="ECO:0000256" key="5">
    <source>
        <dbReference type="ARBA" id="ARBA00022917"/>
    </source>
</evidence>
<keyword evidence="6 7" id="KW-0030">Aminoacyl-tRNA synthetase</keyword>
<accession>A0A6L5Y9I4</accession>
<keyword evidence="3 7" id="KW-0547">Nucleotide-binding</keyword>
<keyword evidence="2 7" id="KW-0436">Ligase</keyword>
<dbReference type="GO" id="GO:0004815">
    <property type="term" value="F:aspartate-tRNA ligase activity"/>
    <property type="evidence" value="ECO:0007669"/>
    <property type="project" value="UniProtKB-UniRule"/>
</dbReference>
<evidence type="ECO:0000256" key="1">
    <source>
        <dbReference type="ARBA" id="ARBA00006303"/>
    </source>
</evidence>
<dbReference type="SUPFAM" id="SSF55681">
    <property type="entry name" value="Class II aaRS and biotin synthetases"/>
    <property type="match status" value="1"/>
</dbReference>
<proteinExistence type="inferred from homology"/>
<feature type="domain" description="Aminoacyl-transfer RNA synthetases class-II family profile" evidence="8">
    <location>
        <begin position="152"/>
        <end position="578"/>
    </location>
</feature>
<evidence type="ECO:0000313" key="10">
    <source>
        <dbReference type="Proteomes" id="UP000473699"/>
    </source>
</evidence>
<dbReference type="InterPro" id="IPR012340">
    <property type="entry name" value="NA-bd_OB-fold"/>
</dbReference>
<keyword evidence="4 7" id="KW-0067">ATP-binding</keyword>
<comment type="catalytic activity">
    <reaction evidence="7">
        <text>tRNA(Asx) + L-aspartate + ATP = L-aspartyl-tRNA(Asx) + AMP + diphosphate</text>
        <dbReference type="Rhea" id="RHEA:18349"/>
        <dbReference type="Rhea" id="RHEA-COMP:9710"/>
        <dbReference type="Rhea" id="RHEA-COMP:9711"/>
        <dbReference type="ChEBI" id="CHEBI:29991"/>
        <dbReference type="ChEBI" id="CHEBI:30616"/>
        <dbReference type="ChEBI" id="CHEBI:33019"/>
        <dbReference type="ChEBI" id="CHEBI:78442"/>
        <dbReference type="ChEBI" id="CHEBI:78516"/>
        <dbReference type="ChEBI" id="CHEBI:456215"/>
        <dbReference type="EC" id="6.1.1.23"/>
    </reaction>
</comment>
<feature type="binding site" evidence="7">
    <location>
        <position position="185"/>
    </location>
    <ligand>
        <name>L-aspartate</name>
        <dbReference type="ChEBI" id="CHEBI:29991"/>
    </ligand>
</feature>
<comment type="caution">
    <text evidence="9">The sequence shown here is derived from an EMBL/GenBank/DDBJ whole genome shotgun (WGS) entry which is preliminary data.</text>
</comment>
<comment type="subcellular location">
    <subcellularLocation>
        <location evidence="7">Cytoplasm</location>
    </subcellularLocation>
</comment>
<dbReference type="EMBL" id="VUNH01000002">
    <property type="protein sequence ID" value="MST54950.1"/>
    <property type="molecule type" value="Genomic_DNA"/>
</dbReference>
<keyword evidence="10" id="KW-1185">Reference proteome</keyword>
<dbReference type="InterPro" id="IPR004115">
    <property type="entry name" value="GAD-like_sf"/>
</dbReference>
<dbReference type="InterPro" id="IPR045864">
    <property type="entry name" value="aa-tRNA-synth_II/BPL/LPL"/>
</dbReference>
<dbReference type="CDD" id="cd04317">
    <property type="entry name" value="EcAspRS_like_N"/>
    <property type="match status" value="1"/>
</dbReference>
<dbReference type="InterPro" id="IPR047090">
    <property type="entry name" value="AspRS_core"/>
</dbReference>
<protein>
    <recommendedName>
        <fullName evidence="7">Aspartate--tRNA(Asp/Asn) ligase</fullName>
        <ecNumber evidence="7">6.1.1.23</ecNumber>
    </recommendedName>
    <alternativeName>
        <fullName evidence="7">Aspartyl-tRNA synthetase</fullName>
        <shortName evidence="7">AspRS</shortName>
    </alternativeName>
    <alternativeName>
        <fullName evidence="7">Non-discriminating aspartyl-tRNA synthetase</fullName>
        <shortName evidence="7">ND-AspRS</shortName>
    </alternativeName>
</protein>
<dbReference type="SUPFAM" id="SSF55261">
    <property type="entry name" value="GAD domain-like"/>
    <property type="match status" value="1"/>
</dbReference>
<feature type="binding site" evidence="7">
    <location>
        <position position="240"/>
    </location>
    <ligand>
        <name>ATP</name>
        <dbReference type="ChEBI" id="CHEBI:30616"/>
    </ligand>
</feature>
<dbReference type="PANTHER" id="PTHR22594:SF5">
    <property type="entry name" value="ASPARTATE--TRNA LIGASE, MITOCHONDRIAL"/>
    <property type="match status" value="1"/>
</dbReference>
<dbReference type="InterPro" id="IPR029351">
    <property type="entry name" value="GAD_dom"/>
</dbReference>
<evidence type="ECO:0000256" key="2">
    <source>
        <dbReference type="ARBA" id="ARBA00022598"/>
    </source>
</evidence>
<dbReference type="Gene3D" id="2.40.50.140">
    <property type="entry name" value="Nucleic acid-binding proteins"/>
    <property type="match status" value="1"/>
</dbReference>
<dbReference type="InterPro" id="IPR006195">
    <property type="entry name" value="aa-tRNA-synth_II"/>
</dbReference>
<organism evidence="9 10">
    <name type="scientific">Pyramidobacter porci</name>
    <dbReference type="NCBI Taxonomy" id="2605789"/>
    <lineage>
        <taxon>Bacteria</taxon>
        <taxon>Thermotogati</taxon>
        <taxon>Synergistota</taxon>
        <taxon>Synergistia</taxon>
        <taxon>Synergistales</taxon>
        <taxon>Dethiosulfovibrionaceae</taxon>
        <taxon>Pyramidobacter</taxon>
    </lineage>
</organism>
<dbReference type="Pfam" id="PF02938">
    <property type="entry name" value="GAD"/>
    <property type="match status" value="1"/>
</dbReference>
<dbReference type="GO" id="GO:0006422">
    <property type="term" value="P:aspartyl-tRNA aminoacylation"/>
    <property type="evidence" value="ECO:0007669"/>
    <property type="project" value="UniProtKB-UniRule"/>
</dbReference>
<dbReference type="GO" id="GO:0003676">
    <property type="term" value="F:nucleic acid binding"/>
    <property type="evidence" value="ECO:0007669"/>
    <property type="project" value="InterPro"/>
</dbReference>
<dbReference type="PRINTS" id="PR01042">
    <property type="entry name" value="TRNASYNTHASP"/>
</dbReference>
<dbReference type="EC" id="6.1.1.23" evidence="7"/>
<feature type="binding site" evidence="7">
    <location>
        <begin position="544"/>
        <end position="547"/>
    </location>
    <ligand>
        <name>ATP</name>
        <dbReference type="ChEBI" id="CHEBI:30616"/>
    </ligand>
</feature>
<sequence>MRKGIFDSSWKRTVKCGLVGEELVGKEIVLNGWVRNRRDHGGVIFIELWDKSGGVQVVFTPEVDAKMHADAGDLRSEYVIAVKGKVRVRPDGMINPHMRTGRWEMVAGDFLLLSAAAPIPFEIGDETENVDENLRLTYRYLDLRRERMQNNLRTRHEVAQYTRAYLNGRDFTEVETPILMKSTPEGARDYLVPSRVAPGSFYALPQSPQLFKQILMISGMDRYYQIAKCFRDEDLRADRQPEFTQVDLEMSFVTEEDVYELLEGYVVGLWKKILGVEITAPFRRLSYQEAMRRFGSDKPDLRIPFEIRDVAAAFEGSSFAPFQSLLAGGGVIRTIAVPGGAAWSRKQCEDVAAAGKKLGAPDVAFFQIKEGVLKGPLAKYLDDEHKAQFLELARAQDGDAVFLIANVDAMLVATVLGQLRLDVAKTHGLVREGWEFLWVTNFPLLEWSPDENRWVATHHPFTQPNPEDLPYLESDPARCGSRTYDLVLNGTEVGGGSIRIHDEEVQEKVFKCLAFTPEEARSRFGFFLDALKYGTPPHGGLAIGFDRLCMLLCGCKGIREVMAFPKTAKAQDLMAGAPSPVESLQLDELGISVRAFAAAAKK</sequence>
<dbReference type="Proteomes" id="UP000473699">
    <property type="component" value="Unassembled WGS sequence"/>
</dbReference>
<dbReference type="AlphaFoldDB" id="A0A6L5Y9I4"/>
<evidence type="ECO:0000256" key="3">
    <source>
        <dbReference type="ARBA" id="ARBA00022741"/>
    </source>
</evidence>
<dbReference type="SUPFAM" id="SSF50249">
    <property type="entry name" value="Nucleic acid-binding proteins"/>
    <property type="match status" value="1"/>
</dbReference>
<keyword evidence="7" id="KW-0963">Cytoplasm</keyword>
<reference evidence="9 10" key="1">
    <citation type="submission" date="2019-08" db="EMBL/GenBank/DDBJ databases">
        <title>In-depth cultivation of the pig gut microbiome towards novel bacterial diversity and tailored functional studies.</title>
        <authorList>
            <person name="Wylensek D."/>
            <person name="Hitch T.C.A."/>
            <person name="Clavel T."/>
        </authorList>
    </citation>
    <scope>NUCLEOTIDE SEQUENCE [LARGE SCALE GENOMIC DNA]</scope>
    <source>
        <strain evidence="9 10">SM-530-WT-4B</strain>
    </source>
</reference>
<dbReference type="Pfam" id="PF01336">
    <property type="entry name" value="tRNA_anti-codon"/>
    <property type="match status" value="1"/>
</dbReference>
<dbReference type="Pfam" id="PF00152">
    <property type="entry name" value="tRNA-synt_2"/>
    <property type="match status" value="1"/>
</dbReference>
<dbReference type="GO" id="GO:0050560">
    <property type="term" value="F:aspartate-tRNA(Asn) ligase activity"/>
    <property type="evidence" value="ECO:0007669"/>
    <property type="project" value="UniProtKB-EC"/>
</dbReference>
<feature type="binding site" evidence="7">
    <location>
        <position position="492"/>
    </location>
    <ligand>
        <name>ATP</name>
        <dbReference type="ChEBI" id="CHEBI:30616"/>
    </ligand>
</feature>
<evidence type="ECO:0000256" key="4">
    <source>
        <dbReference type="ARBA" id="ARBA00022840"/>
    </source>
</evidence>
<feature type="site" description="Important for tRNA non-discrimination" evidence="7">
    <location>
        <position position="40"/>
    </location>
</feature>
<dbReference type="InterPro" id="IPR004365">
    <property type="entry name" value="NA-bd_OB_tRNA"/>
</dbReference>
<evidence type="ECO:0000259" key="8">
    <source>
        <dbReference type="PROSITE" id="PS50862"/>
    </source>
</evidence>
<dbReference type="GO" id="GO:0005737">
    <property type="term" value="C:cytoplasm"/>
    <property type="evidence" value="ECO:0007669"/>
    <property type="project" value="UniProtKB-SubCell"/>
</dbReference>
<dbReference type="CDD" id="cd00777">
    <property type="entry name" value="AspRS_core"/>
    <property type="match status" value="1"/>
</dbReference>
<feature type="binding site" evidence="7">
    <location>
        <position position="458"/>
    </location>
    <ligand>
        <name>L-aspartate</name>
        <dbReference type="ChEBI" id="CHEBI:29991"/>
    </ligand>
</feature>
<feature type="binding site" evidence="7">
    <location>
        <position position="499"/>
    </location>
    <ligand>
        <name>L-aspartate</name>
        <dbReference type="ChEBI" id="CHEBI:29991"/>
    </ligand>
</feature>
<dbReference type="RefSeq" id="WP_154528058.1">
    <property type="nucleotide sequence ID" value="NZ_VUNH01000002.1"/>
</dbReference>
<dbReference type="NCBIfam" id="NF001750">
    <property type="entry name" value="PRK00476.1"/>
    <property type="match status" value="1"/>
</dbReference>
<evidence type="ECO:0000256" key="6">
    <source>
        <dbReference type="ARBA" id="ARBA00023146"/>
    </source>
</evidence>
<dbReference type="InterPro" id="IPR047089">
    <property type="entry name" value="Asp-tRNA-ligase_1_N"/>
</dbReference>
<dbReference type="InterPro" id="IPR004364">
    <property type="entry name" value="Aa-tRNA-synt_II"/>
</dbReference>
<dbReference type="PANTHER" id="PTHR22594">
    <property type="entry name" value="ASPARTYL/LYSYL-TRNA SYNTHETASE"/>
    <property type="match status" value="1"/>
</dbReference>
<feature type="binding site" evidence="7">
    <location>
        <begin position="231"/>
        <end position="233"/>
    </location>
    <ligand>
        <name>ATP</name>
        <dbReference type="ChEBI" id="CHEBI:30616"/>
    </ligand>
</feature>
<evidence type="ECO:0000313" key="9">
    <source>
        <dbReference type="EMBL" id="MST54950.1"/>
    </source>
</evidence>
<comment type="function">
    <text evidence="7">Aspartyl-tRNA synthetase with relaxed tRNA specificity since it is able to aspartylate not only its cognate tRNA(Asp) but also tRNA(Asn). Reaction proceeds in two steps: L-aspartate is first activated by ATP to form Asp-AMP and then transferred to the acceptor end of tRNA(Asp/Asn).</text>
</comment>
<dbReference type="PROSITE" id="PS50862">
    <property type="entry name" value="AA_TRNA_LIGASE_II"/>
    <property type="match status" value="1"/>
</dbReference>
<comment type="subunit">
    <text evidence="7">Homodimer.</text>
</comment>
<dbReference type="Gene3D" id="3.30.930.10">
    <property type="entry name" value="Bira Bifunctional Protein, Domain 2"/>
    <property type="match status" value="1"/>
</dbReference>
<feature type="site" description="Important for tRNA non-discrimination" evidence="7">
    <location>
        <position position="92"/>
    </location>
</feature>
<feature type="binding site" evidence="7">
    <location>
        <position position="231"/>
    </location>
    <ligand>
        <name>L-aspartate</name>
        <dbReference type="ChEBI" id="CHEBI:29991"/>
    </ligand>
</feature>
<dbReference type="InterPro" id="IPR002312">
    <property type="entry name" value="Asp/Asn-tRNA-synth_IIb"/>
</dbReference>
<comment type="similarity">
    <text evidence="1 7">Belongs to the class-II aminoacyl-tRNA synthetase family. Type 1 subfamily.</text>
</comment>
<dbReference type="InterPro" id="IPR004524">
    <property type="entry name" value="Asp-tRNA-ligase_1"/>
</dbReference>
<dbReference type="HAMAP" id="MF_00044">
    <property type="entry name" value="Asp_tRNA_synth_type1"/>
    <property type="match status" value="1"/>
</dbReference>
<gene>
    <name evidence="7 9" type="primary">aspS</name>
    <name evidence="9" type="ORF">FYJ74_02645</name>
</gene>
<evidence type="ECO:0000256" key="7">
    <source>
        <dbReference type="HAMAP-Rule" id="MF_00044"/>
    </source>
</evidence>
<keyword evidence="5 7" id="KW-0648">Protein biosynthesis</keyword>
<dbReference type="NCBIfam" id="TIGR00459">
    <property type="entry name" value="aspS_bact"/>
    <property type="match status" value="1"/>
</dbReference>